<evidence type="ECO:0000313" key="2">
    <source>
        <dbReference type="Proteomes" id="UP000626180"/>
    </source>
</evidence>
<evidence type="ECO:0000313" key="1">
    <source>
        <dbReference type="EMBL" id="MBF8643083.1"/>
    </source>
</evidence>
<organism evidence="1 2">
    <name type="scientific">Pseudomonas luteola</name>
    <dbReference type="NCBI Taxonomy" id="47886"/>
    <lineage>
        <taxon>Bacteria</taxon>
        <taxon>Pseudomonadati</taxon>
        <taxon>Pseudomonadota</taxon>
        <taxon>Gammaproteobacteria</taxon>
        <taxon>Pseudomonadales</taxon>
        <taxon>Pseudomonadaceae</taxon>
        <taxon>Pseudomonas</taxon>
    </lineage>
</organism>
<dbReference type="RefSeq" id="WP_196122136.1">
    <property type="nucleotide sequence ID" value="NZ_JADMCD010000014.1"/>
</dbReference>
<comment type="caution">
    <text evidence="1">The sequence shown here is derived from an EMBL/GenBank/DDBJ whole genome shotgun (WGS) entry which is preliminary data.</text>
</comment>
<reference evidence="1 2" key="1">
    <citation type="submission" date="2020-10" db="EMBL/GenBank/DDBJ databases">
        <title>Genome sequences of Pseudomonas isolates.</title>
        <authorList>
            <person name="Wessels L."/>
            <person name="Reich F."/>
            <person name="Hammerl J."/>
        </authorList>
    </citation>
    <scope>NUCLEOTIDE SEQUENCE [LARGE SCALE GENOMIC DNA]</scope>
    <source>
        <strain evidence="1 2">20-MO00624-0</strain>
    </source>
</reference>
<sequence length="100" mass="10970">MKAATVRLNVLSDSIGSEWSDIDAAGEAYASLLESRLQQSVGEAGFATDDIFVTYHSSLAGYSTDSVWADQLEAEEQLQDIVRNTRESAWIEFCESNSTL</sequence>
<proteinExistence type="predicted"/>
<dbReference type="EMBL" id="JADMCD010000014">
    <property type="protein sequence ID" value="MBF8643083.1"/>
    <property type="molecule type" value="Genomic_DNA"/>
</dbReference>
<accession>A0ABS0FRX7</accession>
<protein>
    <submittedName>
        <fullName evidence="1">Uncharacterized protein</fullName>
    </submittedName>
</protein>
<name>A0ABS0FRX7_PSELU</name>
<dbReference type="Proteomes" id="UP000626180">
    <property type="component" value="Unassembled WGS sequence"/>
</dbReference>
<keyword evidence="2" id="KW-1185">Reference proteome</keyword>
<gene>
    <name evidence="1" type="ORF">IRZ65_20645</name>
</gene>